<organism evidence="1 2">
    <name type="scientific">Pseudobacillus wudalianchiensis</name>
    <dbReference type="NCBI Taxonomy" id="1743143"/>
    <lineage>
        <taxon>Bacteria</taxon>
        <taxon>Bacillati</taxon>
        <taxon>Bacillota</taxon>
        <taxon>Bacilli</taxon>
        <taxon>Bacillales</taxon>
        <taxon>Bacillaceae</taxon>
        <taxon>Pseudobacillus</taxon>
    </lineage>
</organism>
<evidence type="ECO:0000313" key="2">
    <source>
        <dbReference type="Proteomes" id="UP000092578"/>
    </source>
</evidence>
<evidence type="ECO:0000313" key="1">
    <source>
        <dbReference type="EMBL" id="OCA92111.1"/>
    </source>
</evidence>
<sequence>MTSILTQKPVFAEKEILRGLQQYDRRANVHMNGMVFYPYYFFEYDISAKSLLRLQGKIACTIDALSGQGAMVDVQPEFSTYLMEGEEVLPITIAENEAELLAERFISQTLSQKAKFITIPRLHLSSCSLFYRPFWLAKYTKPGRGQQPLIVDAISGSYHPL</sequence>
<protein>
    <submittedName>
        <fullName evidence="1">Uncharacterized protein</fullName>
    </submittedName>
</protein>
<dbReference type="Proteomes" id="UP000092578">
    <property type="component" value="Unassembled WGS sequence"/>
</dbReference>
<dbReference type="AlphaFoldDB" id="A0A1B9B7M1"/>
<reference evidence="2" key="1">
    <citation type="submission" date="2016-05" db="EMBL/GenBank/DDBJ databases">
        <authorList>
            <person name="Liu B."/>
            <person name="Wang J."/>
            <person name="Zhu Y."/>
            <person name="Liu G."/>
            <person name="Chen Q."/>
            <person name="Chen Z."/>
            <person name="Lan J."/>
            <person name="Che J."/>
            <person name="Ge C."/>
            <person name="Shi H."/>
            <person name="Pan Z."/>
            <person name="Liu X."/>
        </authorList>
    </citation>
    <scope>NUCLEOTIDE SEQUENCE [LARGE SCALE GENOMIC DNA]</scope>
    <source>
        <strain evidence="2">FJAT-27215</strain>
    </source>
</reference>
<gene>
    <name evidence="1" type="ORF">A8F95_18390</name>
</gene>
<comment type="caution">
    <text evidence="1">The sequence shown here is derived from an EMBL/GenBank/DDBJ whole genome shotgun (WGS) entry which is preliminary data.</text>
</comment>
<dbReference type="EMBL" id="MAYT01000002">
    <property type="protein sequence ID" value="OCA92111.1"/>
    <property type="molecule type" value="Genomic_DNA"/>
</dbReference>
<accession>A0A1B9B7M1</accession>
<keyword evidence="2" id="KW-1185">Reference proteome</keyword>
<proteinExistence type="predicted"/>
<name>A0A1B9B7M1_9BACI</name>